<name>A0A0F8VB53_9EURO</name>
<evidence type="ECO:0000313" key="1">
    <source>
        <dbReference type="EMBL" id="KKK20266.1"/>
    </source>
</evidence>
<dbReference type="InterPro" id="IPR036291">
    <property type="entry name" value="NAD(P)-bd_dom_sf"/>
</dbReference>
<proteinExistence type="predicted"/>
<reference evidence="1 2" key="1">
    <citation type="submission" date="2015-02" db="EMBL/GenBank/DDBJ databases">
        <title>Draft Genome Sequences of Two Closely-Related Aflatoxigenic Aspergillus Species Obtained from the Cote d'Ivoire.</title>
        <authorList>
            <person name="Moore G.G."/>
            <person name="Beltz S.B."/>
            <person name="Mack B.M."/>
        </authorList>
    </citation>
    <scope>NUCLEOTIDE SEQUENCE [LARGE SCALE GENOMIC DNA]</scope>
    <source>
        <strain evidence="1 2">SRRC1432</strain>
    </source>
</reference>
<dbReference type="SUPFAM" id="SSF51735">
    <property type="entry name" value="NAD(P)-binding Rossmann-fold domains"/>
    <property type="match status" value="1"/>
</dbReference>
<accession>A0A0F8VB53</accession>
<dbReference type="Pfam" id="PF00106">
    <property type="entry name" value="adh_short"/>
    <property type="match status" value="1"/>
</dbReference>
<gene>
    <name evidence="1" type="ORF">AOCH_007395</name>
</gene>
<dbReference type="VEuPathDB" id="FungiDB:P175DRAFT_0344332"/>
<organism evidence="1 2">
    <name type="scientific">Aspergillus ochraceoroseus</name>
    <dbReference type="NCBI Taxonomy" id="138278"/>
    <lineage>
        <taxon>Eukaryota</taxon>
        <taxon>Fungi</taxon>
        <taxon>Dikarya</taxon>
        <taxon>Ascomycota</taxon>
        <taxon>Pezizomycotina</taxon>
        <taxon>Eurotiomycetes</taxon>
        <taxon>Eurotiomycetidae</taxon>
        <taxon>Eurotiales</taxon>
        <taxon>Aspergillaceae</taxon>
        <taxon>Aspergillus</taxon>
        <taxon>Aspergillus subgen. Nidulantes</taxon>
    </lineage>
</organism>
<sequence length="215" mass="23260">MSHRSEAAIHATVQELQRNQRTPGDRKSCIIADGFDPPLRLANAGIAQAKPQLDVAEQDIDRAMPTNFKGVFHCYTGAVRQMIAQGLPQEVGSVAVSKIVSKPFATLGIYSATMEMAPHKITVNVYAPGIVDTAMWEQIDGSRGLAKGEGMRLYSLSAAWQGNPLGMRDYLEPIVIDLIQELRSHGVRIPAGLWLSGLPGNPILSSTEGLSLFHS</sequence>
<comment type="caution">
    <text evidence="1">The sequence shown here is derived from an EMBL/GenBank/DDBJ whole genome shotgun (WGS) entry which is preliminary data.</text>
</comment>
<dbReference type="InterPro" id="IPR002347">
    <property type="entry name" value="SDR_fam"/>
</dbReference>
<dbReference type="Gene3D" id="3.40.50.720">
    <property type="entry name" value="NAD(P)-binding Rossmann-like Domain"/>
    <property type="match status" value="1"/>
</dbReference>
<dbReference type="Proteomes" id="UP000034947">
    <property type="component" value="Unassembled WGS sequence"/>
</dbReference>
<dbReference type="OrthoDB" id="498125at2759"/>
<keyword evidence="2" id="KW-1185">Reference proteome</keyword>
<evidence type="ECO:0000313" key="2">
    <source>
        <dbReference type="Proteomes" id="UP000034947"/>
    </source>
</evidence>
<dbReference type="AlphaFoldDB" id="A0A0F8VB53"/>
<dbReference type="EMBL" id="JYKN01001503">
    <property type="protein sequence ID" value="KKK20266.1"/>
    <property type="molecule type" value="Genomic_DNA"/>
</dbReference>
<protein>
    <submittedName>
        <fullName evidence="1">Uncharacterized protein</fullName>
    </submittedName>
</protein>